<protein>
    <recommendedName>
        <fullName evidence="4">Ig-like domain-containing protein</fullName>
    </recommendedName>
</protein>
<name>A0A917MFS0_9SPHI</name>
<feature type="chain" id="PRO_5037691188" description="Ig-like domain-containing protein" evidence="1">
    <location>
        <begin position="26"/>
        <end position="230"/>
    </location>
</feature>
<dbReference type="EMBL" id="BMER01000007">
    <property type="protein sequence ID" value="GGH05514.1"/>
    <property type="molecule type" value="Genomic_DNA"/>
</dbReference>
<accession>A0A917MFS0</accession>
<evidence type="ECO:0000256" key="1">
    <source>
        <dbReference type="SAM" id="SignalP"/>
    </source>
</evidence>
<proteinExistence type="predicted"/>
<dbReference type="Gene3D" id="2.60.40.2700">
    <property type="match status" value="1"/>
</dbReference>
<sequence length="230" mass="24345">MKTTIKILTMTTAMLLTLNLLSVNAQTPTTAGVELFCEGTDLNLGAAPTGTEWVVRYSTTSGNATPEETLVLTGGTTIPAAELDNGYYYIATVGDAGNPQICESEWVEVPVYVLQTLTVNFIAEDYCIEDAADQEFTADITTDDAFTDYAYQWYTFDGTTETAIAGATAATYTPDPSIPANTTTTYRLKAGYLVGGLAYCSQVGENDITVLEKPGTPTITIGGGATGETL</sequence>
<dbReference type="AlphaFoldDB" id="A0A917MFS0"/>
<comment type="caution">
    <text evidence="2">The sequence shown here is derived from an EMBL/GenBank/DDBJ whole genome shotgun (WGS) entry which is preliminary data.</text>
</comment>
<gene>
    <name evidence="2" type="ORF">GCM10007415_47360</name>
</gene>
<evidence type="ECO:0000313" key="3">
    <source>
        <dbReference type="Proteomes" id="UP000660862"/>
    </source>
</evidence>
<dbReference type="RefSeq" id="WP_188508618.1">
    <property type="nucleotide sequence ID" value="NZ_BMER01000007.1"/>
</dbReference>
<reference evidence="2" key="1">
    <citation type="journal article" date="2014" name="Int. J. Syst. Evol. Microbiol.">
        <title>Complete genome sequence of Corynebacterium casei LMG S-19264T (=DSM 44701T), isolated from a smear-ripened cheese.</title>
        <authorList>
            <consortium name="US DOE Joint Genome Institute (JGI-PGF)"/>
            <person name="Walter F."/>
            <person name="Albersmeier A."/>
            <person name="Kalinowski J."/>
            <person name="Ruckert C."/>
        </authorList>
    </citation>
    <scope>NUCLEOTIDE SEQUENCE</scope>
    <source>
        <strain evidence="2">CGMCC 1.12195</strain>
    </source>
</reference>
<feature type="signal peptide" evidence="1">
    <location>
        <begin position="1"/>
        <end position="25"/>
    </location>
</feature>
<dbReference type="Proteomes" id="UP000660862">
    <property type="component" value="Unassembled WGS sequence"/>
</dbReference>
<keyword evidence="3" id="KW-1185">Reference proteome</keyword>
<reference evidence="2" key="2">
    <citation type="submission" date="2020-09" db="EMBL/GenBank/DDBJ databases">
        <authorList>
            <person name="Sun Q."/>
            <person name="Zhou Y."/>
        </authorList>
    </citation>
    <scope>NUCLEOTIDE SEQUENCE</scope>
    <source>
        <strain evidence="2">CGMCC 1.12195</strain>
    </source>
</reference>
<keyword evidence="1" id="KW-0732">Signal</keyword>
<organism evidence="2 3">
    <name type="scientific">Parapedobacter pyrenivorans</name>
    <dbReference type="NCBI Taxonomy" id="1305674"/>
    <lineage>
        <taxon>Bacteria</taxon>
        <taxon>Pseudomonadati</taxon>
        <taxon>Bacteroidota</taxon>
        <taxon>Sphingobacteriia</taxon>
        <taxon>Sphingobacteriales</taxon>
        <taxon>Sphingobacteriaceae</taxon>
        <taxon>Parapedobacter</taxon>
    </lineage>
</organism>
<evidence type="ECO:0008006" key="4">
    <source>
        <dbReference type="Google" id="ProtNLM"/>
    </source>
</evidence>
<evidence type="ECO:0000313" key="2">
    <source>
        <dbReference type="EMBL" id="GGH05514.1"/>
    </source>
</evidence>